<protein>
    <submittedName>
        <fullName evidence="6">Uncharacterized conserved protein, contains HEPN domain</fullName>
    </submittedName>
</protein>
<dbReference type="InterPro" id="IPR008201">
    <property type="entry name" value="HepT-like"/>
</dbReference>
<dbReference type="InterPro" id="IPR051813">
    <property type="entry name" value="HepT_RNase_toxin"/>
</dbReference>
<keyword evidence="1" id="KW-0597">Phosphoprotein</keyword>
<evidence type="ECO:0000313" key="7">
    <source>
        <dbReference type="Proteomes" id="UP000192660"/>
    </source>
</evidence>
<evidence type="ECO:0000313" key="6">
    <source>
        <dbReference type="EMBL" id="SMC06726.1"/>
    </source>
</evidence>
<dbReference type="PANTHER" id="PTHR34139:SF1">
    <property type="entry name" value="RNASE MJ1380-RELATED"/>
    <property type="match status" value="1"/>
</dbReference>
<dbReference type="GO" id="GO:0000166">
    <property type="term" value="F:nucleotide binding"/>
    <property type="evidence" value="ECO:0007669"/>
    <property type="project" value="UniProtKB-KW"/>
</dbReference>
<proteinExistence type="predicted"/>
<gene>
    <name evidence="6" type="ORF">SAMN00768000_2989</name>
</gene>
<organism evidence="6 7">
    <name type="scientific">Sulfobacillus thermosulfidooxidans (strain DSM 9293 / VKM B-1269 / AT-1)</name>
    <dbReference type="NCBI Taxonomy" id="929705"/>
    <lineage>
        <taxon>Bacteria</taxon>
        <taxon>Bacillati</taxon>
        <taxon>Bacillota</taxon>
        <taxon>Clostridia</taxon>
        <taxon>Eubacteriales</taxon>
        <taxon>Clostridiales Family XVII. Incertae Sedis</taxon>
        <taxon>Sulfobacillus</taxon>
    </lineage>
</organism>
<dbReference type="SUPFAM" id="SSF81593">
    <property type="entry name" value="Nucleotidyltransferase substrate binding subunit/domain"/>
    <property type="match status" value="1"/>
</dbReference>
<evidence type="ECO:0000256" key="3">
    <source>
        <dbReference type="ARBA" id="ARBA00022722"/>
    </source>
</evidence>
<keyword evidence="2" id="KW-1277">Toxin-antitoxin system</keyword>
<keyword evidence="7" id="KW-1185">Reference proteome</keyword>
<name>A0A1W1WKD1_SULTA</name>
<dbReference type="GO" id="GO:0016787">
    <property type="term" value="F:hydrolase activity"/>
    <property type="evidence" value="ECO:0007669"/>
    <property type="project" value="UniProtKB-KW"/>
</dbReference>
<accession>A0A1W1WKD1</accession>
<dbReference type="PANTHER" id="PTHR34139">
    <property type="entry name" value="UPF0331 PROTEIN MJ0127"/>
    <property type="match status" value="1"/>
</dbReference>
<dbReference type="RefSeq" id="WP_020374033.1">
    <property type="nucleotide sequence ID" value="NZ_FWWY01000001.1"/>
</dbReference>
<dbReference type="GO" id="GO:0110001">
    <property type="term" value="C:toxin-antitoxin complex"/>
    <property type="evidence" value="ECO:0007669"/>
    <property type="project" value="InterPro"/>
</dbReference>
<dbReference type="Pfam" id="PF01934">
    <property type="entry name" value="HepT-like"/>
    <property type="match status" value="1"/>
</dbReference>
<evidence type="ECO:0000256" key="5">
    <source>
        <dbReference type="ARBA" id="ARBA00022801"/>
    </source>
</evidence>
<sequence>MPKRDNFSALTHIEEAVQRIRRWTERISYQKFLDDEIRQSAVIRQLEIIGEATGRLTAEFLRAHPNLPWNVMKSMRNLLIHGYDEVDIDMVWTTATEDIPHIHAPLQKLISEVRNS</sequence>
<evidence type="ECO:0000256" key="4">
    <source>
        <dbReference type="ARBA" id="ARBA00022741"/>
    </source>
</evidence>
<reference evidence="7" key="1">
    <citation type="submission" date="2017-04" db="EMBL/GenBank/DDBJ databases">
        <authorList>
            <person name="Varghese N."/>
            <person name="Submissions S."/>
        </authorList>
    </citation>
    <scope>NUCLEOTIDE SEQUENCE [LARGE SCALE GENOMIC DNA]</scope>
    <source>
        <strain evidence="7">DSM 9293</strain>
    </source>
</reference>
<evidence type="ECO:0000256" key="2">
    <source>
        <dbReference type="ARBA" id="ARBA00022649"/>
    </source>
</evidence>
<dbReference type="EMBL" id="FWWY01000001">
    <property type="protein sequence ID" value="SMC06726.1"/>
    <property type="molecule type" value="Genomic_DNA"/>
</dbReference>
<dbReference type="AlphaFoldDB" id="A0A1W1WKD1"/>
<keyword evidence="5" id="KW-0378">Hydrolase</keyword>
<evidence type="ECO:0000256" key="1">
    <source>
        <dbReference type="ARBA" id="ARBA00022553"/>
    </source>
</evidence>
<dbReference type="Proteomes" id="UP000192660">
    <property type="component" value="Unassembled WGS sequence"/>
</dbReference>
<keyword evidence="3" id="KW-0540">Nuclease</keyword>
<dbReference type="OrthoDB" id="9810538at2"/>
<dbReference type="GO" id="GO:0004540">
    <property type="term" value="F:RNA nuclease activity"/>
    <property type="evidence" value="ECO:0007669"/>
    <property type="project" value="InterPro"/>
</dbReference>
<keyword evidence="4" id="KW-0547">Nucleotide-binding</keyword>